<dbReference type="InterPro" id="IPR011767">
    <property type="entry name" value="GLR_AS"/>
</dbReference>
<dbReference type="Pfam" id="PF00462">
    <property type="entry name" value="Glutaredoxin"/>
    <property type="match status" value="1"/>
</dbReference>
<evidence type="ECO:0000256" key="1">
    <source>
        <dbReference type="SAM" id="Phobius"/>
    </source>
</evidence>
<dbReference type="STRING" id="96773.Tchl_0056"/>
<feature type="transmembrane region" description="Helical" evidence="1">
    <location>
        <begin position="181"/>
        <end position="199"/>
    </location>
</feature>
<dbReference type="EMBL" id="CP018839">
    <property type="protein sequence ID" value="APR02932.1"/>
    <property type="molecule type" value="Genomic_DNA"/>
</dbReference>
<dbReference type="SUPFAM" id="SSF52833">
    <property type="entry name" value="Thioredoxin-like"/>
    <property type="match status" value="1"/>
</dbReference>
<evidence type="ECO:0000313" key="5">
    <source>
        <dbReference type="Proteomes" id="UP000185739"/>
    </source>
</evidence>
<evidence type="ECO:0000313" key="4">
    <source>
        <dbReference type="EMBL" id="APR02932.1"/>
    </source>
</evidence>
<proteinExistence type="predicted"/>
<dbReference type="KEGG" id="tcl:Tchl_0056"/>
<sequence>MLRLLILLWLAFLPALQAAAEEPPAAADAPVLQVFVREGCPHCADAKVFLSRLGQTHPDIRIVYRAVDRDPAARDELVEISREAGVWPPGVPTFVFDKQVRVGFDDGEHAGRELVALLGAPVKPRDAVEFPIFGTLRAGELGLPVFTLALGLIDGFNPCAMWVLLFLLALLVRLQDRRRMALVAGTFVLASGAVYYAFMAAWLNLFLFVGMTEALRIGLAMLALLVGAINVKDFFAFRRGVSLSIPEAARPGLYARARAILKAESLSASLAAVAVLAVVVNFVELLCTAGLPAIYTAVLARHELPPLAHYGYLGLYILGYIADDALMVGTAVLALGSGKLDERGGRRLKLLSGAVMLVLGLVMLLRPQWLV</sequence>
<feature type="transmembrane region" description="Helical" evidence="1">
    <location>
        <begin position="266"/>
        <end position="295"/>
    </location>
</feature>
<dbReference type="PROSITE" id="PS00195">
    <property type="entry name" value="GLUTAREDOXIN_1"/>
    <property type="match status" value="1"/>
</dbReference>
<accession>A0A1L6F7P0</accession>
<keyword evidence="2" id="KW-0732">Signal</keyword>
<keyword evidence="1" id="KW-0812">Transmembrane</keyword>
<keyword evidence="1" id="KW-0472">Membrane</keyword>
<organism evidence="4 5">
    <name type="scientific">Thauera chlorobenzoica</name>
    <dbReference type="NCBI Taxonomy" id="96773"/>
    <lineage>
        <taxon>Bacteria</taxon>
        <taxon>Pseudomonadati</taxon>
        <taxon>Pseudomonadota</taxon>
        <taxon>Betaproteobacteria</taxon>
        <taxon>Rhodocyclales</taxon>
        <taxon>Zoogloeaceae</taxon>
        <taxon>Thauera</taxon>
    </lineage>
</organism>
<dbReference type="Proteomes" id="UP000185739">
    <property type="component" value="Chromosome"/>
</dbReference>
<feature type="chain" id="PRO_5012905339" evidence="2">
    <location>
        <begin position="21"/>
        <end position="371"/>
    </location>
</feature>
<gene>
    <name evidence="4" type="ORF">Tchl_0056</name>
</gene>
<dbReference type="PROSITE" id="PS51354">
    <property type="entry name" value="GLUTAREDOXIN_2"/>
    <property type="match status" value="1"/>
</dbReference>
<feature type="transmembrane region" description="Helical" evidence="1">
    <location>
        <begin position="315"/>
        <end position="336"/>
    </location>
</feature>
<keyword evidence="1" id="KW-1133">Transmembrane helix</keyword>
<feature type="transmembrane region" description="Helical" evidence="1">
    <location>
        <begin position="155"/>
        <end position="174"/>
    </location>
</feature>
<evidence type="ECO:0000259" key="3">
    <source>
        <dbReference type="Pfam" id="PF00462"/>
    </source>
</evidence>
<dbReference type="AlphaFoldDB" id="A0A1L6F7P0"/>
<dbReference type="InterPro" id="IPR002109">
    <property type="entry name" value="Glutaredoxin"/>
</dbReference>
<feature type="domain" description="Glutaredoxin" evidence="3">
    <location>
        <begin position="34"/>
        <end position="97"/>
    </location>
</feature>
<evidence type="ECO:0000256" key="2">
    <source>
        <dbReference type="SAM" id="SignalP"/>
    </source>
</evidence>
<dbReference type="InterPro" id="IPR036249">
    <property type="entry name" value="Thioredoxin-like_sf"/>
</dbReference>
<dbReference type="CDD" id="cd02976">
    <property type="entry name" value="NrdH"/>
    <property type="match status" value="1"/>
</dbReference>
<feature type="transmembrane region" description="Helical" evidence="1">
    <location>
        <begin position="205"/>
        <end position="229"/>
    </location>
</feature>
<reference evidence="4 5" key="1">
    <citation type="submission" date="2016-12" db="EMBL/GenBank/DDBJ databases">
        <title>Complete genome sequence of Thauera chlorobenzoica, a Betaproteobacterium degrading haloaromatics anaerobically to CO2 and halides.</title>
        <authorList>
            <person name="Goris T."/>
            <person name="Mergelsberg M."/>
            <person name="Boll M."/>
        </authorList>
    </citation>
    <scope>NUCLEOTIDE SEQUENCE [LARGE SCALE GENOMIC DNA]</scope>
    <source>
        <strain evidence="4 5">3CB1</strain>
    </source>
</reference>
<name>A0A1L6F7P0_9RHOO</name>
<feature type="transmembrane region" description="Helical" evidence="1">
    <location>
        <begin position="348"/>
        <end position="365"/>
    </location>
</feature>
<dbReference type="Gene3D" id="3.40.30.10">
    <property type="entry name" value="Glutaredoxin"/>
    <property type="match status" value="1"/>
</dbReference>
<keyword evidence="5" id="KW-1185">Reference proteome</keyword>
<feature type="signal peptide" evidence="2">
    <location>
        <begin position="1"/>
        <end position="20"/>
    </location>
</feature>
<protein>
    <submittedName>
        <fullName evidence="4">NrdH-redoxin domain protein</fullName>
    </submittedName>
</protein>